<dbReference type="PROSITE" id="PS00937">
    <property type="entry name" value="RIBOSOMAL_L20"/>
    <property type="match status" value="1"/>
</dbReference>
<evidence type="ECO:0000313" key="10">
    <source>
        <dbReference type="EMBL" id="BCT02551.1"/>
    </source>
</evidence>
<evidence type="ECO:0000256" key="1">
    <source>
        <dbReference type="ARBA" id="ARBA00007698"/>
    </source>
</evidence>
<dbReference type="GO" id="GO:0019843">
    <property type="term" value="F:rRNA binding"/>
    <property type="evidence" value="ECO:0007669"/>
    <property type="project" value="UniProtKB-UniRule"/>
</dbReference>
<dbReference type="AlphaFoldDB" id="A0A8E4AXH6"/>
<evidence type="ECO:0000256" key="2">
    <source>
        <dbReference type="ARBA" id="ARBA00022730"/>
    </source>
</evidence>
<dbReference type="NCBIfam" id="TIGR01032">
    <property type="entry name" value="rplT_bact"/>
    <property type="match status" value="1"/>
</dbReference>
<keyword evidence="10" id="KW-0934">Plastid</keyword>
<dbReference type="GO" id="GO:1990904">
    <property type="term" value="C:ribonucleoprotein complex"/>
    <property type="evidence" value="ECO:0007669"/>
    <property type="project" value="UniProtKB-KW"/>
</dbReference>
<accession>A0A8E4AXH6</accession>
<comment type="function">
    <text evidence="7 9">Binds directly to 23S ribosomal RNA and is necessary for the in vitro assembly process of the 50S ribosomal subunit. It is not involved in the protein synthesizing functions of that subunit.</text>
</comment>
<evidence type="ECO:0000256" key="3">
    <source>
        <dbReference type="ARBA" id="ARBA00022884"/>
    </source>
</evidence>
<keyword evidence="5 7" id="KW-0687">Ribonucleoprotein</keyword>
<dbReference type="GO" id="GO:0005840">
    <property type="term" value="C:ribosome"/>
    <property type="evidence" value="ECO:0007669"/>
    <property type="project" value="UniProtKB-KW"/>
</dbReference>
<dbReference type="Gene3D" id="1.10.1900.20">
    <property type="entry name" value="Ribosomal protein L20"/>
    <property type="match status" value="1"/>
</dbReference>
<dbReference type="PANTHER" id="PTHR10986">
    <property type="entry name" value="39S RIBOSOMAL PROTEIN L20"/>
    <property type="match status" value="1"/>
</dbReference>
<proteinExistence type="inferred from homology"/>
<dbReference type="HAMAP" id="MF_00382">
    <property type="entry name" value="Ribosomal_bL20"/>
    <property type="match status" value="1"/>
</dbReference>
<dbReference type="InterPro" id="IPR049946">
    <property type="entry name" value="RIBOSOMAL_L20_CS"/>
</dbReference>
<name>A0A8E4AXH6_9CHLO</name>
<evidence type="ECO:0000256" key="6">
    <source>
        <dbReference type="ARBA" id="ARBA00035295"/>
    </source>
</evidence>
<keyword evidence="10" id="KW-0150">Chloroplast</keyword>
<comment type="similarity">
    <text evidence="1 7 8">Belongs to the bacterial ribosomal protein bL20 family.</text>
</comment>
<dbReference type="InterPro" id="IPR035566">
    <property type="entry name" value="Ribosomal_protein_bL20_C"/>
</dbReference>
<geneLocation type="chloroplast" evidence="10"/>
<dbReference type="GO" id="GO:0000027">
    <property type="term" value="P:ribosomal large subunit assembly"/>
    <property type="evidence" value="ECO:0007669"/>
    <property type="project" value="UniProtKB-UniRule"/>
</dbReference>
<reference evidence="10" key="1">
    <citation type="submission" date="2021-02" db="EMBL/GenBank/DDBJ databases">
        <title>Organelle genome of a novel green alga in the class Trebouxiophyceae.</title>
        <authorList>
            <person name="Takusagawa M."/>
            <person name="Misumi O."/>
            <person name="Inui T.I."/>
            <person name="Kato S."/>
            <person name="Matsunaga S."/>
            <person name="Kuroiwa H."/>
            <person name="Kuroiwa T."/>
        </authorList>
    </citation>
    <scope>NUCLEOTIDE SEQUENCE</scope>
    <source>
        <strain evidence="10">311 I</strain>
    </source>
</reference>
<dbReference type="CDD" id="cd07026">
    <property type="entry name" value="Ribosomal_L20"/>
    <property type="match status" value="1"/>
</dbReference>
<dbReference type="EMBL" id="LC604816">
    <property type="protein sequence ID" value="BCT02551.1"/>
    <property type="molecule type" value="Genomic_DNA"/>
</dbReference>
<evidence type="ECO:0000256" key="5">
    <source>
        <dbReference type="ARBA" id="ARBA00023274"/>
    </source>
</evidence>
<keyword evidence="4 7" id="KW-0689">Ribosomal protein</keyword>
<dbReference type="GO" id="GO:0009507">
    <property type="term" value="C:chloroplast"/>
    <property type="evidence" value="ECO:0007669"/>
    <property type="project" value="UniProtKB-SubCell"/>
</dbReference>
<evidence type="ECO:0000256" key="7">
    <source>
        <dbReference type="HAMAP-Rule" id="MF_00382"/>
    </source>
</evidence>
<dbReference type="GO" id="GO:0006412">
    <property type="term" value="P:translation"/>
    <property type="evidence" value="ECO:0007669"/>
    <property type="project" value="InterPro"/>
</dbReference>
<evidence type="ECO:0000256" key="4">
    <source>
        <dbReference type="ARBA" id="ARBA00022980"/>
    </source>
</evidence>
<keyword evidence="3 7" id="KW-0694">RNA-binding</keyword>
<dbReference type="InterPro" id="IPR005813">
    <property type="entry name" value="Ribosomal_bL20"/>
</dbReference>
<dbReference type="SUPFAM" id="SSF74731">
    <property type="entry name" value="Ribosomal protein L20"/>
    <property type="match status" value="1"/>
</dbReference>
<evidence type="ECO:0000256" key="9">
    <source>
        <dbReference type="RuleBase" id="RU004311"/>
    </source>
</evidence>
<dbReference type="PRINTS" id="PR00062">
    <property type="entry name" value="RIBOSOMALL20"/>
</dbReference>
<gene>
    <name evidence="7 10" type="primary">rpl20</name>
</gene>
<protein>
    <recommendedName>
        <fullName evidence="6 7">Large ribosomal subunit protein bL20c</fullName>
    </recommendedName>
</protein>
<organism evidence="10">
    <name type="scientific">Medakamo hakoo</name>
    <dbReference type="NCBI Taxonomy" id="3113649"/>
    <lineage>
        <taxon>Eukaryota</taxon>
        <taxon>Viridiplantae</taxon>
        <taxon>Chlorophyta</taxon>
        <taxon>core chlorophytes</taxon>
        <taxon>Trebouxiophyceae</taxon>
        <taxon>Trebouxiophyceae incertae sedis</taxon>
        <taxon>Coccomyxaceae</taxon>
        <taxon>Medakamo</taxon>
    </lineage>
</organism>
<keyword evidence="2 7" id="KW-0699">rRNA-binding</keyword>
<dbReference type="FunFam" id="1.10.1900.20:FF:000001">
    <property type="entry name" value="50S ribosomal protein L20"/>
    <property type="match status" value="1"/>
</dbReference>
<evidence type="ECO:0000256" key="8">
    <source>
        <dbReference type="RuleBase" id="RU000561"/>
    </source>
</evidence>
<dbReference type="Pfam" id="PF00453">
    <property type="entry name" value="Ribosomal_L20"/>
    <property type="match status" value="1"/>
</dbReference>
<comment type="subcellular location">
    <subcellularLocation>
        <location evidence="7">Plastid</location>
        <location evidence="7">Chloroplast</location>
    </subcellularLocation>
</comment>
<dbReference type="Gene3D" id="6.10.160.10">
    <property type="match status" value="1"/>
</dbReference>
<dbReference type="GO" id="GO:0003735">
    <property type="term" value="F:structural constituent of ribosome"/>
    <property type="evidence" value="ECO:0007669"/>
    <property type="project" value="InterPro"/>
</dbReference>
<sequence length="115" mass="13174">MTRVKRGNVARQRRKKVLKLTEGFRGASSTLFRTANQHALKALSFASRDRIHRKRDFRALWITRINGAVRTHGLNYNQFISGLKSANIILDRKIIAQMALRDTVAFQALIEQARA</sequence>